<accession>A0AAV4DWK2</accession>
<evidence type="ECO:0000313" key="8">
    <source>
        <dbReference type="Proteomes" id="UP000735302"/>
    </source>
</evidence>
<evidence type="ECO:0000256" key="3">
    <source>
        <dbReference type="ARBA" id="ARBA00022827"/>
    </source>
</evidence>
<organism evidence="7 8">
    <name type="scientific">Plakobranchus ocellatus</name>
    <dbReference type="NCBI Taxonomy" id="259542"/>
    <lineage>
        <taxon>Eukaryota</taxon>
        <taxon>Metazoa</taxon>
        <taxon>Spiralia</taxon>
        <taxon>Lophotrochozoa</taxon>
        <taxon>Mollusca</taxon>
        <taxon>Gastropoda</taxon>
        <taxon>Heterobranchia</taxon>
        <taxon>Euthyneura</taxon>
        <taxon>Panpulmonata</taxon>
        <taxon>Sacoglossa</taxon>
        <taxon>Placobranchoidea</taxon>
        <taxon>Plakobranchidae</taxon>
        <taxon>Plakobranchus</taxon>
    </lineage>
</organism>
<evidence type="ECO:0000313" key="7">
    <source>
        <dbReference type="EMBL" id="GFO48488.1"/>
    </source>
</evidence>
<dbReference type="GO" id="GO:0050660">
    <property type="term" value="F:flavin adenine dinucleotide binding"/>
    <property type="evidence" value="ECO:0007669"/>
    <property type="project" value="InterPro"/>
</dbReference>
<protein>
    <recommendedName>
        <fullName evidence="5">Flavin-containing monooxygenase</fullName>
        <ecNumber evidence="5">1.-.-.-</ecNumber>
    </recommendedName>
</protein>
<keyword evidence="6" id="KW-0472">Membrane</keyword>
<sequence length="234" mass="26589">MPPKGDSKLIFLLFNLTIKPDVGGTTDSKSALRSAGTFQSLVIDVKENQVNLYKNIFLPDLERQTMAIIGCVQPYGAVCPVAELQCRAAVRVFKREAFVPRRTKMWRDIQAKHAFNAKRYVASRRHTIQVEIIPYMDQLAELAGCSVRLCHLIRTDPVLALKIIFGPFTPYQFRLYGPLKWLGARDAIQGQWKRVYSPLKTKPLPAVTDSVSASVLRVIFIVIVLLLLRFLFIW</sequence>
<dbReference type="Pfam" id="PF00743">
    <property type="entry name" value="FMO-like"/>
    <property type="match status" value="1"/>
</dbReference>
<dbReference type="SUPFAM" id="SSF51905">
    <property type="entry name" value="FAD/NAD(P)-binding domain"/>
    <property type="match status" value="1"/>
</dbReference>
<dbReference type="EC" id="1.-.-.-" evidence="5"/>
<feature type="transmembrane region" description="Helical" evidence="6">
    <location>
        <begin position="211"/>
        <end position="232"/>
    </location>
</feature>
<evidence type="ECO:0000256" key="4">
    <source>
        <dbReference type="ARBA" id="ARBA00023002"/>
    </source>
</evidence>
<keyword evidence="6" id="KW-1133">Transmembrane helix</keyword>
<dbReference type="Proteomes" id="UP000735302">
    <property type="component" value="Unassembled WGS sequence"/>
</dbReference>
<dbReference type="PANTHER" id="PTHR23023">
    <property type="entry name" value="DIMETHYLANILINE MONOOXYGENASE"/>
    <property type="match status" value="1"/>
</dbReference>
<keyword evidence="6" id="KW-0812">Transmembrane</keyword>
<evidence type="ECO:0000256" key="5">
    <source>
        <dbReference type="RuleBase" id="RU361177"/>
    </source>
</evidence>
<comment type="caution">
    <text evidence="7">The sequence shown here is derived from an EMBL/GenBank/DDBJ whole genome shotgun (WGS) entry which is preliminary data.</text>
</comment>
<evidence type="ECO:0000256" key="6">
    <source>
        <dbReference type="SAM" id="Phobius"/>
    </source>
</evidence>
<dbReference type="InterPro" id="IPR020946">
    <property type="entry name" value="Flavin_mOase-like"/>
</dbReference>
<dbReference type="GO" id="GO:0004499">
    <property type="term" value="F:N,N-dimethylaniline monooxygenase activity"/>
    <property type="evidence" value="ECO:0007669"/>
    <property type="project" value="InterPro"/>
</dbReference>
<proteinExistence type="inferred from homology"/>
<keyword evidence="2 5" id="KW-0285">Flavoprotein</keyword>
<comment type="similarity">
    <text evidence="1 5">Belongs to the FMO family.</text>
</comment>
<keyword evidence="8" id="KW-1185">Reference proteome</keyword>
<keyword evidence="4 5" id="KW-0560">Oxidoreductase</keyword>
<reference evidence="7 8" key="1">
    <citation type="journal article" date="2021" name="Elife">
        <title>Chloroplast acquisition without the gene transfer in kleptoplastic sea slugs, Plakobranchus ocellatus.</title>
        <authorList>
            <person name="Maeda T."/>
            <person name="Takahashi S."/>
            <person name="Yoshida T."/>
            <person name="Shimamura S."/>
            <person name="Takaki Y."/>
            <person name="Nagai Y."/>
            <person name="Toyoda A."/>
            <person name="Suzuki Y."/>
            <person name="Arimoto A."/>
            <person name="Ishii H."/>
            <person name="Satoh N."/>
            <person name="Nishiyama T."/>
            <person name="Hasebe M."/>
            <person name="Maruyama T."/>
            <person name="Minagawa J."/>
            <person name="Obokata J."/>
            <person name="Shigenobu S."/>
        </authorList>
    </citation>
    <scope>NUCLEOTIDE SEQUENCE [LARGE SCALE GENOMIC DNA]</scope>
</reference>
<comment type="cofactor">
    <cofactor evidence="5">
        <name>FAD</name>
        <dbReference type="ChEBI" id="CHEBI:57692"/>
    </cofactor>
</comment>
<keyword evidence="3 5" id="KW-0274">FAD</keyword>
<dbReference type="GO" id="GO:0050661">
    <property type="term" value="F:NADP binding"/>
    <property type="evidence" value="ECO:0007669"/>
    <property type="project" value="InterPro"/>
</dbReference>
<dbReference type="Gene3D" id="3.50.50.60">
    <property type="entry name" value="FAD/NAD(P)-binding domain"/>
    <property type="match status" value="1"/>
</dbReference>
<evidence type="ECO:0000256" key="2">
    <source>
        <dbReference type="ARBA" id="ARBA00022630"/>
    </source>
</evidence>
<dbReference type="EMBL" id="BLXT01008405">
    <property type="protein sequence ID" value="GFO48488.1"/>
    <property type="molecule type" value="Genomic_DNA"/>
</dbReference>
<name>A0AAV4DWK2_9GAST</name>
<keyword evidence="5 7" id="KW-0503">Monooxygenase</keyword>
<dbReference type="AlphaFoldDB" id="A0AAV4DWK2"/>
<dbReference type="InterPro" id="IPR050346">
    <property type="entry name" value="FMO-like"/>
</dbReference>
<gene>
    <name evidence="7" type="ORF">PoB_007499300</name>
</gene>
<evidence type="ECO:0000256" key="1">
    <source>
        <dbReference type="ARBA" id="ARBA00009183"/>
    </source>
</evidence>
<dbReference type="InterPro" id="IPR036188">
    <property type="entry name" value="FAD/NAD-bd_sf"/>
</dbReference>